<dbReference type="InterPro" id="IPR004839">
    <property type="entry name" value="Aminotransferase_I/II_large"/>
</dbReference>
<keyword evidence="7" id="KW-0808">Transferase</keyword>
<protein>
    <submittedName>
        <fullName evidence="7">Aminotransferase class I/II-fold pyridoxal phosphate-dependent enzyme</fullName>
    </submittedName>
</protein>
<dbReference type="GO" id="GO:0030170">
    <property type="term" value="F:pyridoxal phosphate binding"/>
    <property type="evidence" value="ECO:0007669"/>
    <property type="project" value="InterPro"/>
</dbReference>
<evidence type="ECO:0000256" key="4">
    <source>
        <dbReference type="ARBA" id="ARBA00023125"/>
    </source>
</evidence>
<keyword evidence="2" id="KW-0663">Pyridoxal phosphate</keyword>
<comment type="similarity">
    <text evidence="1">In the C-terminal section; belongs to the class-I pyridoxal-phosphate-dependent aminotransferase family.</text>
</comment>
<dbReference type="SMART" id="SM00345">
    <property type="entry name" value="HTH_GNTR"/>
    <property type="match status" value="1"/>
</dbReference>
<keyword evidence="8" id="KW-1185">Reference proteome</keyword>
<dbReference type="GO" id="GO:0008483">
    <property type="term" value="F:transaminase activity"/>
    <property type="evidence" value="ECO:0007669"/>
    <property type="project" value="UniProtKB-KW"/>
</dbReference>
<dbReference type="Pfam" id="PF00155">
    <property type="entry name" value="Aminotran_1_2"/>
    <property type="match status" value="1"/>
</dbReference>
<comment type="caution">
    <text evidence="7">The sequence shown here is derived from an EMBL/GenBank/DDBJ whole genome shotgun (WGS) entry which is preliminary data.</text>
</comment>
<accession>A0A6I3WCD0</accession>
<gene>
    <name evidence="7" type="ORF">GNF76_23830</name>
</gene>
<dbReference type="Gene3D" id="3.40.640.10">
    <property type="entry name" value="Type I PLP-dependent aspartate aminotransferase-like (Major domain)"/>
    <property type="match status" value="1"/>
</dbReference>
<name>A0A6I3WCD0_9PSED</name>
<sequence length="466" mass="51493">MIPPFKLDRNQSAPIYRQLYQRFRESIVDGRLRPGDRVPAVRALAAELNLARGTVEAAYQLLMGEGYLIARGAAGTIVTPHLAPASLPILRAPVAPMAYQPTHSGTLPLALQMGLPALDAFPRKLWTRLAGRQLRQAGLEGLVYPDPRGHAPLRAAIAAYLGISRGISCHPEQVFVCAGYRACLDLISHTLMHPGDTCWMEEPGYFMARNALLEAGAQLVPVPVDDQGLDVAQGIARCPDARFAVVTPTHQSPLGVSLSLPRRLALLDWANRRGSWIIEDDYDSEYRYQGKPLPALKSLDQQGRVLYTGTFSKVLFPGLRLAYLVVPAEQSDAFARQADRLHNYCPHILQATVSAFLYEGHFARHLKKMRSLYARRRQWLVDALQQQFGERLLINPQAGGMHLVAGLREGDDVEFTQRARAVGIAVEPLSQWYLEAEPRHGLILGFTNIASAEQASTVALRLAQII</sequence>
<dbReference type="CDD" id="cd07377">
    <property type="entry name" value="WHTH_GntR"/>
    <property type="match status" value="1"/>
</dbReference>
<dbReference type="InterPro" id="IPR036388">
    <property type="entry name" value="WH-like_DNA-bd_sf"/>
</dbReference>
<evidence type="ECO:0000256" key="3">
    <source>
        <dbReference type="ARBA" id="ARBA00023015"/>
    </source>
</evidence>
<keyword evidence="7" id="KW-0032">Aminotransferase</keyword>
<dbReference type="InterPro" id="IPR051446">
    <property type="entry name" value="HTH_trans_reg/aminotransferase"/>
</dbReference>
<dbReference type="OrthoDB" id="9808770at2"/>
<dbReference type="EMBL" id="WNNK01000024">
    <property type="protein sequence ID" value="MUF07388.1"/>
    <property type="molecule type" value="Genomic_DNA"/>
</dbReference>
<keyword evidence="4" id="KW-0238">DNA-binding</keyword>
<evidence type="ECO:0000259" key="6">
    <source>
        <dbReference type="PROSITE" id="PS50949"/>
    </source>
</evidence>
<dbReference type="PANTHER" id="PTHR46577">
    <property type="entry name" value="HTH-TYPE TRANSCRIPTIONAL REGULATORY PROTEIN GABR"/>
    <property type="match status" value="1"/>
</dbReference>
<dbReference type="GO" id="GO:0003677">
    <property type="term" value="F:DNA binding"/>
    <property type="evidence" value="ECO:0007669"/>
    <property type="project" value="UniProtKB-KW"/>
</dbReference>
<dbReference type="SUPFAM" id="SSF53383">
    <property type="entry name" value="PLP-dependent transferases"/>
    <property type="match status" value="1"/>
</dbReference>
<feature type="domain" description="HTH gntR-type" evidence="6">
    <location>
        <begin position="13"/>
        <end position="81"/>
    </location>
</feature>
<dbReference type="InterPro" id="IPR015424">
    <property type="entry name" value="PyrdxlP-dep_Trfase"/>
</dbReference>
<dbReference type="SUPFAM" id="SSF46785">
    <property type="entry name" value="Winged helix' DNA-binding domain"/>
    <property type="match status" value="1"/>
</dbReference>
<dbReference type="Proteomes" id="UP000438196">
    <property type="component" value="Unassembled WGS sequence"/>
</dbReference>
<dbReference type="PROSITE" id="PS50949">
    <property type="entry name" value="HTH_GNTR"/>
    <property type="match status" value="1"/>
</dbReference>
<keyword evidence="3" id="KW-0805">Transcription regulation</keyword>
<keyword evidence="5" id="KW-0804">Transcription</keyword>
<dbReference type="CDD" id="cd00609">
    <property type="entry name" value="AAT_like"/>
    <property type="match status" value="1"/>
</dbReference>
<dbReference type="Pfam" id="PF00392">
    <property type="entry name" value="GntR"/>
    <property type="match status" value="1"/>
</dbReference>
<dbReference type="PANTHER" id="PTHR46577:SF1">
    <property type="entry name" value="HTH-TYPE TRANSCRIPTIONAL REGULATORY PROTEIN GABR"/>
    <property type="match status" value="1"/>
</dbReference>
<dbReference type="RefSeq" id="WP_155585533.1">
    <property type="nucleotide sequence ID" value="NZ_JBHSTH010000044.1"/>
</dbReference>
<evidence type="ECO:0000256" key="2">
    <source>
        <dbReference type="ARBA" id="ARBA00022898"/>
    </source>
</evidence>
<dbReference type="GO" id="GO:0003700">
    <property type="term" value="F:DNA-binding transcription factor activity"/>
    <property type="evidence" value="ECO:0007669"/>
    <property type="project" value="InterPro"/>
</dbReference>
<dbReference type="InterPro" id="IPR000524">
    <property type="entry name" value="Tscrpt_reg_HTH_GntR"/>
</dbReference>
<evidence type="ECO:0000256" key="1">
    <source>
        <dbReference type="ARBA" id="ARBA00005384"/>
    </source>
</evidence>
<dbReference type="InterPro" id="IPR036390">
    <property type="entry name" value="WH_DNA-bd_sf"/>
</dbReference>
<evidence type="ECO:0000313" key="7">
    <source>
        <dbReference type="EMBL" id="MUF07388.1"/>
    </source>
</evidence>
<reference evidence="7 8" key="1">
    <citation type="submission" date="2019-11" db="EMBL/GenBank/DDBJ databases">
        <title>Pseudomonas karstica sp. nov. and Pseudomonas spelaei sp. nov. from karst caves.</title>
        <authorList>
            <person name="Zeman M."/>
        </authorList>
    </citation>
    <scope>NUCLEOTIDE SEQUENCE [LARGE SCALE GENOMIC DNA]</scope>
    <source>
        <strain evidence="7 8">CCM 7893</strain>
    </source>
</reference>
<dbReference type="Gene3D" id="1.10.10.10">
    <property type="entry name" value="Winged helix-like DNA-binding domain superfamily/Winged helix DNA-binding domain"/>
    <property type="match status" value="1"/>
</dbReference>
<proteinExistence type="inferred from homology"/>
<dbReference type="AlphaFoldDB" id="A0A6I3WCD0"/>
<organism evidence="7 8">
    <name type="scientific">Pseudomonas spelaei</name>
    <dbReference type="NCBI Taxonomy" id="1055469"/>
    <lineage>
        <taxon>Bacteria</taxon>
        <taxon>Pseudomonadati</taxon>
        <taxon>Pseudomonadota</taxon>
        <taxon>Gammaproteobacteria</taxon>
        <taxon>Pseudomonadales</taxon>
        <taxon>Pseudomonadaceae</taxon>
        <taxon>Pseudomonas</taxon>
    </lineage>
</organism>
<dbReference type="InterPro" id="IPR015421">
    <property type="entry name" value="PyrdxlP-dep_Trfase_major"/>
</dbReference>
<evidence type="ECO:0000256" key="5">
    <source>
        <dbReference type="ARBA" id="ARBA00023163"/>
    </source>
</evidence>
<evidence type="ECO:0000313" key="8">
    <source>
        <dbReference type="Proteomes" id="UP000438196"/>
    </source>
</evidence>